<gene>
    <name evidence="1" type="ORF">TSIB3V08_LOCUS4248</name>
</gene>
<sequence>MIDTPKIIAEGSAGLMKKTFIFALSQSTVAKPTRSQLCLTVVCWGGGEDGSVMDPDTAQVREFIEKLVEGLLNGRLDNVYVNRLYNHPDCEYQFP</sequence>
<dbReference type="EMBL" id="OC001490">
    <property type="protein sequence ID" value="CAD7260056.1"/>
    <property type="molecule type" value="Genomic_DNA"/>
</dbReference>
<organism evidence="1">
    <name type="scientific">Timema shepardi</name>
    <name type="common">Walking stick</name>
    <dbReference type="NCBI Taxonomy" id="629360"/>
    <lineage>
        <taxon>Eukaryota</taxon>
        <taxon>Metazoa</taxon>
        <taxon>Ecdysozoa</taxon>
        <taxon>Arthropoda</taxon>
        <taxon>Hexapoda</taxon>
        <taxon>Insecta</taxon>
        <taxon>Pterygota</taxon>
        <taxon>Neoptera</taxon>
        <taxon>Polyneoptera</taxon>
        <taxon>Phasmatodea</taxon>
        <taxon>Timematodea</taxon>
        <taxon>Timematoidea</taxon>
        <taxon>Timematidae</taxon>
        <taxon>Timema</taxon>
    </lineage>
</organism>
<proteinExistence type="predicted"/>
<evidence type="ECO:0000313" key="1">
    <source>
        <dbReference type="EMBL" id="CAD7260056.1"/>
    </source>
</evidence>
<accession>A0A7R9AUA0</accession>
<name>A0A7R9AUA0_TIMSH</name>
<protein>
    <submittedName>
        <fullName evidence="1">Uncharacterized protein</fullName>
    </submittedName>
</protein>
<dbReference type="AlphaFoldDB" id="A0A7R9AUA0"/>
<reference evidence="1" key="1">
    <citation type="submission" date="2020-11" db="EMBL/GenBank/DDBJ databases">
        <authorList>
            <person name="Tran Van P."/>
        </authorList>
    </citation>
    <scope>NUCLEOTIDE SEQUENCE</scope>
</reference>